<comment type="caution">
    <text evidence="3">The sequence shown here is derived from an EMBL/GenBank/DDBJ whole genome shotgun (WGS) entry which is preliminary data.</text>
</comment>
<evidence type="ECO:0000256" key="2">
    <source>
        <dbReference type="RuleBase" id="RU000363"/>
    </source>
</evidence>
<dbReference type="PANTHER" id="PTHR43157:SF64">
    <property type="entry name" value="RETINOL DEHYDROGENASE 14"/>
    <property type="match status" value="1"/>
</dbReference>
<sequence>MAKWTPADMPPQKDRTVIVTGANSGIGQAAAAAFASAGARVILACRDVDKGNAAAATMADTVEVRALDLANLASVHEFAKSVDEPVDVLVNNAGVMAIPHRRTADGFEKQIGTNHLGHFALTGLLLDRLRDRVVTVSSTMHWAGKVDLTDLNWERRRYQRWLAYNQSKLANLLFTHELARRLTEAGSPLKAHAAHPGYASTNLQSHTETLLDMVMALGNRLVAQSAKMGALPTLYAATMDLPNGSFAGPGGITTQHGYPKLVRSSRAAHDRETAAGLWSLSEKLTDVTFTI</sequence>
<dbReference type="InterPro" id="IPR036291">
    <property type="entry name" value="NAD(P)-bd_dom_sf"/>
</dbReference>
<evidence type="ECO:0000256" key="1">
    <source>
        <dbReference type="ARBA" id="ARBA00023002"/>
    </source>
</evidence>
<proteinExistence type="inferred from homology"/>
<dbReference type="NCBIfam" id="NF004846">
    <property type="entry name" value="PRK06197.1"/>
    <property type="match status" value="1"/>
</dbReference>
<accession>A0ABV9SI61</accession>
<dbReference type="PRINTS" id="PR00080">
    <property type="entry name" value="SDRFAMILY"/>
</dbReference>
<evidence type="ECO:0000313" key="4">
    <source>
        <dbReference type="Proteomes" id="UP001595859"/>
    </source>
</evidence>
<dbReference type="Gene3D" id="3.40.50.720">
    <property type="entry name" value="NAD(P)-binding Rossmann-like Domain"/>
    <property type="match status" value="1"/>
</dbReference>
<reference evidence="4" key="1">
    <citation type="journal article" date="2019" name="Int. J. Syst. Evol. Microbiol.">
        <title>The Global Catalogue of Microorganisms (GCM) 10K type strain sequencing project: providing services to taxonomists for standard genome sequencing and annotation.</title>
        <authorList>
            <consortium name="The Broad Institute Genomics Platform"/>
            <consortium name="The Broad Institute Genome Sequencing Center for Infectious Disease"/>
            <person name="Wu L."/>
            <person name="Ma J."/>
        </authorList>
    </citation>
    <scope>NUCLEOTIDE SEQUENCE [LARGE SCALE GENOMIC DNA]</scope>
    <source>
        <strain evidence="4">ZS-22-S1</strain>
    </source>
</reference>
<dbReference type="RefSeq" id="WP_378061888.1">
    <property type="nucleotide sequence ID" value="NZ_JBHSIS010000025.1"/>
</dbReference>
<evidence type="ECO:0000313" key="3">
    <source>
        <dbReference type="EMBL" id="MFC4859051.1"/>
    </source>
</evidence>
<dbReference type="Pfam" id="PF00106">
    <property type="entry name" value="adh_short"/>
    <property type="match status" value="1"/>
</dbReference>
<dbReference type="Proteomes" id="UP001595859">
    <property type="component" value="Unassembled WGS sequence"/>
</dbReference>
<comment type="similarity">
    <text evidence="2">Belongs to the short-chain dehydrogenases/reductases (SDR) family.</text>
</comment>
<dbReference type="PRINTS" id="PR00081">
    <property type="entry name" value="GDHRDH"/>
</dbReference>
<protein>
    <submittedName>
        <fullName evidence="3">Oxidoreductase</fullName>
    </submittedName>
</protein>
<name>A0ABV9SI61_9PSEU</name>
<keyword evidence="4" id="KW-1185">Reference proteome</keyword>
<dbReference type="EMBL" id="JBHSIS010000025">
    <property type="protein sequence ID" value="MFC4859051.1"/>
    <property type="molecule type" value="Genomic_DNA"/>
</dbReference>
<dbReference type="SUPFAM" id="SSF51735">
    <property type="entry name" value="NAD(P)-binding Rossmann-fold domains"/>
    <property type="match status" value="1"/>
</dbReference>
<dbReference type="InterPro" id="IPR002347">
    <property type="entry name" value="SDR_fam"/>
</dbReference>
<organism evidence="3 4">
    <name type="scientific">Actinophytocola glycyrrhizae</name>
    <dbReference type="NCBI Taxonomy" id="2044873"/>
    <lineage>
        <taxon>Bacteria</taxon>
        <taxon>Bacillati</taxon>
        <taxon>Actinomycetota</taxon>
        <taxon>Actinomycetes</taxon>
        <taxon>Pseudonocardiales</taxon>
        <taxon>Pseudonocardiaceae</taxon>
    </lineage>
</organism>
<keyword evidence="1" id="KW-0560">Oxidoreductase</keyword>
<gene>
    <name evidence="3" type="ORF">ACFPCV_36615</name>
</gene>
<dbReference type="PANTHER" id="PTHR43157">
    <property type="entry name" value="PHOSPHATIDYLINOSITOL-GLYCAN BIOSYNTHESIS CLASS F PROTEIN-RELATED"/>
    <property type="match status" value="1"/>
</dbReference>